<dbReference type="EMBL" id="JAHRIP010047969">
    <property type="protein sequence ID" value="MEQ2299331.1"/>
    <property type="molecule type" value="Genomic_DNA"/>
</dbReference>
<name>A0ABV0Z046_9TELE</name>
<proteinExistence type="predicted"/>
<comment type="caution">
    <text evidence="2">The sequence shown here is derived from an EMBL/GenBank/DDBJ whole genome shotgun (WGS) entry which is preliminary data.</text>
</comment>
<evidence type="ECO:0000313" key="2">
    <source>
        <dbReference type="EMBL" id="MEQ2299331.1"/>
    </source>
</evidence>
<dbReference type="Gene3D" id="3.40.50.300">
    <property type="entry name" value="P-loop containing nucleotide triphosphate hydrolases"/>
    <property type="match status" value="1"/>
</dbReference>
<dbReference type="SUPFAM" id="SSF52540">
    <property type="entry name" value="P-loop containing nucleoside triphosphate hydrolases"/>
    <property type="match status" value="1"/>
</dbReference>
<dbReference type="InterPro" id="IPR027417">
    <property type="entry name" value="P-loop_NTPase"/>
</dbReference>
<keyword evidence="3" id="KW-1185">Reference proteome</keyword>
<protein>
    <recommendedName>
        <fullName evidence="1">Dynamin N-terminal domain-containing protein</fullName>
    </recommendedName>
</protein>
<dbReference type="Proteomes" id="UP001469553">
    <property type="component" value="Unassembled WGS sequence"/>
</dbReference>
<dbReference type="InterPro" id="IPR053082">
    <property type="entry name" value="Nuclear_GTPase_SLIP-GC"/>
</dbReference>
<reference evidence="2 3" key="1">
    <citation type="submission" date="2021-06" db="EMBL/GenBank/DDBJ databases">
        <authorList>
            <person name="Palmer J.M."/>
        </authorList>
    </citation>
    <scope>NUCLEOTIDE SEQUENCE [LARGE SCALE GENOMIC DNA]</scope>
    <source>
        <strain evidence="2 3">AS_MEX2019</strain>
        <tissue evidence="2">Muscle</tissue>
    </source>
</reference>
<dbReference type="PANTHER" id="PTHR47308">
    <property type="entry name" value="NUCLEAR GTPASE SLIP-GC"/>
    <property type="match status" value="1"/>
</dbReference>
<dbReference type="PANTHER" id="PTHR47308:SF1">
    <property type="entry name" value="NUCLEAR GTPASE SLIP-GC"/>
    <property type="match status" value="1"/>
</dbReference>
<feature type="domain" description="Dynamin N-terminal" evidence="1">
    <location>
        <begin position="14"/>
        <end position="242"/>
    </location>
</feature>
<dbReference type="InterPro" id="IPR045063">
    <property type="entry name" value="Dynamin_N"/>
</dbReference>
<sequence>MKITDLKTDKRQLVGVFGKTGAGKTSLINAVIGVGKLLPSGDVDACTSVMIKVEANLHNSKYEAEIEFITKEELEDELETVDHFLEEDGEQEKHDDDHDNDGYHDLVEKLSALYGEEWKGKSSKQLIDNRHFREIPEFDQSTKKILTCESAQELSAIIVKYTKQGGHGEIKQWYWPLVKCVTVKVPNNTFLQHVTLVDLPGNGDRNKSRDTMWKGIVGNCSAVWIVSEINRAASDMESWEILKSANSLLGNGGKCRHIHFICTKSDVIGDLHDHFTTCNVSDLFVTTENWVTGKLLPVSSSLWAGGGVHPGQLKSLYLFASKETLARCASPIPMITGVEEAGCSKSGALIWTVTSQEVRSYPVSWLCRK</sequence>
<dbReference type="Pfam" id="PF00350">
    <property type="entry name" value="Dynamin_N"/>
    <property type="match status" value="1"/>
</dbReference>
<evidence type="ECO:0000313" key="3">
    <source>
        <dbReference type="Proteomes" id="UP001469553"/>
    </source>
</evidence>
<gene>
    <name evidence="2" type="ORF">AMECASPLE_014103</name>
</gene>
<accession>A0ABV0Z046</accession>
<organism evidence="2 3">
    <name type="scientific">Ameca splendens</name>
    <dbReference type="NCBI Taxonomy" id="208324"/>
    <lineage>
        <taxon>Eukaryota</taxon>
        <taxon>Metazoa</taxon>
        <taxon>Chordata</taxon>
        <taxon>Craniata</taxon>
        <taxon>Vertebrata</taxon>
        <taxon>Euteleostomi</taxon>
        <taxon>Actinopterygii</taxon>
        <taxon>Neopterygii</taxon>
        <taxon>Teleostei</taxon>
        <taxon>Neoteleostei</taxon>
        <taxon>Acanthomorphata</taxon>
        <taxon>Ovalentaria</taxon>
        <taxon>Atherinomorphae</taxon>
        <taxon>Cyprinodontiformes</taxon>
        <taxon>Goodeidae</taxon>
        <taxon>Ameca</taxon>
    </lineage>
</organism>
<evidence type="ECO:0000259" key="1">
    <source>
        <dbReference type="Pfam" id="PF00350"/>
    </source>
</evidence>